<feature type="compositionally biased region" description="Basic residues" evidence="1">
    <location>
        <begin position="40"/>
        <end position="51"/>
    </location>
</feature>
<sequence length="144" mass="15531">DDGRTPWIRPSLPRRQPDGALRQRRGGVVLDHGGADRPPRRGAHRVRRRPRATALRAGRRGALPRPALPPAPDRPAARAHPPHLGRAAKRAGPARPARARRFAAVAGSDAAVGLAAARQGHRRGSLADAGRRGGRRRLPGRRRV</sequence>
<dbReference type="EMBL" id="CADCTL010000126">
    <property type="protein sequence ID" value="CAA9245667.1"/>
    <property type="molecule type" value="Genomic_DNA"/>
</dbReference>
<organism evidence="2">
    <name type="scientific">uncultured Acetobacteraceae bacterium</name>
    <dbReference type="NCBI Taxonomy" id="169975"/>
    <lineage>
        <taxon>Bacteria</taxon>
        <taxon>Pseudomonadati</taxon>
        <taxon>Pseudomonadota</taxon>
        <taxon>Alphaproteobacteria</taxon>
        <taxon>Acetobacterales</taxon>
        <taxon>Acetobacteraceae</taxon>
        <taxon>environmental samples</taxon>
    </lineage>
</organism>
<feature type="compositionally biased region" description="Low complexity" evidence="1">
    <location>
        <begin position="52"/>
        <end position="65"/>
    </location>
</feature>
<feature type="compositionally biased region" description="Low complexity" evidence="1">
    <location>
        <begin position="90"/>
        <end position="102"/>
    </location>
</feature>
<accession>A0A6J4IBP7</accession>
<dbReference type="AlphaFoldDB" id="A0A6J4IBP7"/>
<feature type="non-terminal residue" evidence="2">
    <location>
        <position position="144"/>
    </location>
</feature>
<evidence type="ECO:0000313" key="2">
    <source>
        <dbReference type="EMBL" id="CAA9245667.1"/>
    </source>
</evidence>
<name>A0A6J4IBP7_9PROT</name>
<feature type="compositionally biased region" description="Basic residues" evidence="1">
    <location>
        <begin position="80"/>
        <end position="89"/>
    </location>
</feature>
<protein>
    <submittedName>
        <fullName evidence="2">Uncharacterized protein</fullName>
    </submittedName>
</protein>
<feature type="compositionally biased region" description="Basic residues" evidence="1">
    <location>
        <begin position="132"/>
        <end position="144"/>
    </location>
</feature>
<gene>
    <name evidence="2" type="ORF">AVDCRST_MAG04-1839</name>
</gene>
<feature type="non-terminal residue" evidence="2">
    <location>
        <position position="1"/>
    </location>
</feature>
<feature type="region of interest" description="Disordered" evidence="1">
    <location>
        <begin position="115"/>
        <end position="144"/>
    </location>
</feature>
<proteinExistence type="predicted"/>
<evidence type="ECO:0000256" key="1">
    <source>
        <dbReference type="SAM" id="MobiDB-lite"/>
    </source>
</evidence>
<feature type="region of interest" description="Disordered" evidence="1">
    <location>
        <begin position="1"/>
        <end position="102"/>
    </location>
</feature>
<reference evidence="2" key="1">
    <citation type="submission" date="2020-02" db="EMBL/GenBank/DDBJ databases">
        <authorList>
            <person name="Meier V. D."/>
        </authorList>
    </citation>
    <scope>NUCLEOTIDE SEQUENCE</scope>
    <source>
        <strain evidence="2">AVDCRST_MAG04</strain>
    </source>
</reference>